<dbReference type="Gene3D" id="6.10.250.1770">
    <property type="match status" value="1"/>
</dbReference>
<name>A0A0D9YXQ9_9ORYZ</name>
<feature type="compositionally biased region" description="Basic and acidic residues" evidence="2">
    <location>
        <begin position="268"/>
        <end position="284"/>
    </location>
</feature>
<feature type="compositionally biased region" description="Basic residues" evidence="2">
    <location>
        <begin position="56"/>
        <end position="70"/>
    </location>
</feature>
<evidence type="ECO:0000256" key="1">
    <source>
        <dbReference type="ARBA" id="ARBA00006110"/>
    </source>
</evidence>
<accession>A0A0D9YXQ9</accession>
<dbReference type="GO" id="GO:0034456">
    <property type="term" value="C:UTP-C complex"/>
    <property type="evidence" value="ECO:0007669"/>
    <property type="project" value="TreeGrafter"/>
</dbReference>
<feature type="region of interest" description="Disordered" evidence="2">
    <location>
        <begin position="1"/>
        <end position="232"/>
    </location>
</feature>
<dbReference type="InterPro" id="IPR024326">
    <property type="entry name" value="RRP7_C"/>
</dbReference>
<keyword evidence="5" id="KW-1185">Reference proteome</keyword>
<dbReference type="eggNOG" id="KOG4008">
    <property type="taxonomic scope" value="Eukaryota"/>
</dbReference>
<reference evidence="4" key="2">
    <citation type="submission" date="2018-05" db="EMBL/GenBank/DDBJ databases">
        <title>OgluRS3 (Oryza glumaepatula Reference Sequence Version 3).</title>
        <authorList>
            <person name="Zhang J."/>
            <person name="Kudrna D."/>
            <person name="Lee S."/>
            <person name="Talag J."/>
            <person name="Welchert J."/>
            <person name="Wing R.A."/>
        </authorList>
    </citation>
    <scope>NUCLEOTIDE SEQUENCE [LARGE SCALE GENOMIC DNA]</scope>
</reference>
<feature type="domain" description="Ribosomal RNA-processing protein 7 C-terminal" evidence="3">
    <location>
        <begin position="248"/>
        <end position="371"/>
    </location>
</feature>
<dbReference type="PANTHER" id="PTHR13191:SF0">
    <property type="entry name" value="RIBOSOMAL RNA-PROCESSING PROTEIN 7 HOMOLOG A-RELATED"/>
    <property type="match status" value="1"/>
</dbReference>
<dbReference type="Proteomes" id="UP000026961">
    <property type="component" value="Chromosome 2"/>
</dbReference>
<feature type="compositionally biased region" description="Basic and acidic residues" evidence="2">
    <location>
        <begin position="204"/>
        <end position="220"/>
    </location>
</feature>
<evidence type="ECO:0000313" key="5">
    <source>
        <dbReference type="Proteomes" id="UP000026961"/>
    </source>
</evidence>
<organism evidence="4">
    <name type="scientific">Oryza glumipatula</name>
    <dbReference type="NCBI Taxonomy" id="40148"/>
    <lineage>
        <taxon>Eukaryota</taxon>
        <taxon>Viridiplantae</taxon>
        <taxon>Streptophyta</taxon>
        <taxon>Embryophyta</taxon>
        <taxon>Tracheophyta</taxon>
        <taxon>Spermatophyta</taxon>
        <taxon>Magnoliopsida</taxon>
        <taxon>Liliopsida</taxon>
        <taxon>Poales</taxon>
        <taxon>Poaceae</taxon>
        <taxon>BOP clade</taxon>
        <taxon>Oryzoideae</taxon>
        <taxon>Oryzeae</taxon>
        <taxon>Oryzinae</taxon>
        <taxon>Oryza</taxon>
    </lineage>
</organism>
<feature type="compositionally biased region" description="Basic and acidic residues" evidence="2">
    <location>
        <begin position="7"/>
        <end position="19"/>
    </location>
</feature>
<proteinExistence type="inferred from homology"/>
<dbReference type="Pfam" id="PF12923">
    <property type="entry name" value="RRP7"/>
    <property type="match status" value="1"/>
</dbReference>
<feature type="region of interest" description="Disordered" evidence="2">
    <location>
        <begin position="268"/>
        <end position="305"/>
    </location>
</feature>
<dbReference type="InterPro" id="IPR040446">
    <property type="entry name" value="RRP7"/>
</dbReference>
<dbReference type="PANTHER" id="PTHR13191">
    <property type="entry name" value="RIBOSOMAL RNA PROCESSING PROTEIN 7-RELATED"/>
    <property type="match status" value="1"/>
</dbReference>
<dbReference type="CDD" id="cd12951">
    <property type="entry name" value="RRP7_Rrp7A"/>
    <property type="match status" value="1"/>
</dbReference>
<dbReference type="EnsemblPlants" id="OGLUM02G31740.1">
    <property type="protein sequence ID" value="OGLUM02G31740.1"/>
    <property type="gene ID" value="OGLUM02G31740"/>
</dbReference>
<dbReference type="AlphaFoldDB" id="A0A0D9YXQ9"/>
<evidence type="ECO:0000256" key="2">
    <source>
        <dbReference type="SAM" id="MobiDB-lite"/>
    </source>
</evidence>
<evidence type="ECO:0000259" key="3">
    <source>
        <dbReference type="Pfam" id="PF12923"/>
    </source>
</evidence>
<sequence length="371" mass="42426">MGKSKDKKASREAKADKKLVLGVKRKDLKRKKDRTLNGPVENEVAAEHGTAEGLVRKKKVVAMKQKKQMKLKSSQTDSDDMLELLTSKKDETKLKNKKKSKKNLKEGSNPVEEHQSLSDRINAGTPKLKKDRRSSDEPNNADEVLHGNQDEETPTARVNQLTAESGDMDIGEPEEVKRGNKSKTIIDLLTVEKTKKSGKSSKKDKHESSRENKLDRHGEVDTANVDEIQSVDEDCSRGMKKWVLEYKQKRPGLKVLQQRIDEFITAHEEQEEQERKEREARAAEDGWTVVVHHKGRKKTTDTETGTAVGSVSLAAMQEKMANKKPKEVDMNFYRFQKREAHISELAMLQSKFEQDKKRIQQLRAQRKFKPY</sequence>
<dbReference type="GO" id="GO:0006364">
    <property type="term" value="P:rRNA processing"/>
    <property type="evidence" value="ECO:0007669"/>
    <property type="project" value="TreeGrafter"/>
</dbReference>
<reference evidence="4" key="1">
    <citation type="submission" date="2015-04" db="UniProtKB">
        <authorList>
            <consortium name="EnsemblPlants"/>
        </authorList>
    </citation>
    <scope>IDENTIFICATION</scope>
</reference>
<dbReference type="Gramene" id="OGLUM02G31740.1">
    <property type="protein sequence ID" value="OGLUM02G31740.1"/>
    <property type="gene ID" value="OGLUM02G31740"/>
</dbReference>
<dbReference type="GO" id="GO:0032545">
    <property type="term" value="C:CURI complex"/>
    <property type="evidence" value="ECO:0007669"/>
    <property type="project" value="TreeGrafter"/>
</dbReference>
<evidence type="ECO:0000313" key="4">
    <source>
        <dbReference type="EnsemblPlants" id="OGLUM02G31740.1"/>
    </source>
</evidence>
<dbReference type="STRING" id="40148.A0A0D9YXQ9"/>
<comment type="similarity">
    <text evidence="1">Belongs to the RRP7 family.</text>
</comment>
<dbReference type="GO" id="GO:0000028">
    <property type="term" value="P:ribosomal small subunit assembly"/>
    <property type="evidence" value="ECO:0007669"/>
    <property type="project" value="TreeGrafter"/>
</dbReference>
<protein>
    <recommendedName>
        <fullName evidence="3">Ribosomal RNA-processing protein 7 C-terminal domain-containing protein</fullName>
    </recommendedName>
</protein>